<protein>
    <recommendedName>
        <fullName evidence="6">C4-type zinc ribbon domain-containing protein</fullName>
    </recommendedName>
</protein>
<feature type="coiled-coil region" evidence="1">
    <location>
        <begin position="111"/>
        <end position="173"/>
    </location>
</feature>
<dbReference type="Pfam" id="PF24481">
    <property type="entry name" value="CT398_CC"/>
    <property type="match status" value="1"/>
</dbReference>
<dbReference type="Pfam" id="PF02591">
    <property type="entry name" value="Zn_ribbon_9"/>
    <property type="match status" value="1"/>
</dbReference>
<dbReference type="AlphaFoldDB" id="A0A2G6E8S6"/>
<sequence>MNKILQTLIELQDVDAIILSDRQRIEAFPGKIRDLDTLLHDGEHKIAQITASINEQEKIRRSKELEIESNVEKIKKYQGQLTHVKTNKEYSALLAEITGLKNKNTLSEDDILELMESVERAKAALLTAQQELGVMQSRVTEEKQSREEELCALQKEVENKQQIRDELAGKIEQGVLKEYDRILKLRHGLAVSRVGEEGICSGCHVALTPQMHAEVKTGDFLHRCPVCFRYVYWAENDGEEGAG</sequence>
<organism evidence="4 5">
    <name type="scientific">candidate division KSB3 bacterium</name>
    <dbReference type="NCBI Taxonomy" id="2044937"/>
    <lineage>
        <taxon>Bacteria</taxon>
        <taxon>candidate division KSB3</taxon>
    </lineage>
</organism>
<gene>
    <name evidence="4" type="ORF">CSB45_04575</name>
</gene>
<comment type="caution">
    <text evidence="4">The sequence shown here is derived from an EMBL/GenBank/DDBJ whole genome shotgun (WGS) entry which is preliminary data.</text>
</comment>
<name>A0A2G6E8S6_9BACT</name>
<dbReference type="EMBL" id="PDPS01000023">
    <property type="protein sequence ID" value="PID58347.1"/>
    <property type="molecule type" value="Genomic_DNA"/>
</dbReference>
<evidence type="ECO:0000259" key="2">
    <source>
        <dbReference type="Pfam" id="PF02591"/>
    </source>
</evidence>
<evidence type="ECO:0000259" key="3">
    <source>
        <dbReference type="Pfam" id="PF24481"/>
    </source>
</evidence>
<evidence type="ECO:0000313" key="5">
    <source>
        <dbReference type="Proteomes" id="UP000229740"/>
    </source>
</evidence>
<evidence type="ECO:0000313" key="4">
    <source>
        <dbReference type="EMBL" id="PID58347.1"/>
    </source>
</evidence>
<dbReference type="InterPro" id="IPR056003">
    <property type="entry name" value="CT398_CC_hairpin"/>
</dbReference>
<dbReference type="Proteomes" id="UP000229740">
    <property type="component" value="Unassembled WGS sequence"/>
</dbReference>
<evidence type="ECO:0008006" key="6">
    <source>
        <dbReference type="Google" id="ProtNLM"/>
    </source>
</evidence>
<dbReference type="Gene3D" id="1.10.287.1490">
    <property type="match status" value="1"/>
</dbReference>
<accession>A0A2G6E8S6</accession>
<reference evidence="4 5" key="1">
    <citation type="submission" date="2017-10" db="EMBL/GenBank/DDBJ databases">
        <title>Novel microbial diversity and functional potential in the marine mammal oral microbiome.</title>
        <authorList>
            <person name="Dudek N.K."/>
            <person name="Sun C.L."/>
            <person name="Burstein D."/>
            <person name="Kantor R.S."/>
            <person name="Aliaga Goltsman D.S."/>
            <person name="Bik E.M."/>
            <person name="Thomas B.C."/>
            <person name="Banfield J.F."/>
            <person name="Relman D.A."/>
        </authorList>
    </citation>
    <scope>NUCLEOTIDE SEQUENCE [LARGE SCALE GENOMIC DNA]</scope>
    <source>
        <strain evidence="4">DOLZORAL124_49_17</strain>
    </source>
</reference>
<keyword evidence="1" id="KW-0175">Coiled coil</keyword>
<proteinExistence type="predicted"/>
<dbReference type="InterPro" id="IPR003743">
    <property type="entry name" value="Zf-RING_7"/>
</dbReference>
<evidence type="ECO:0000256" key="1">
    <source>
        <dbReference type="SAM" id="Coils"/>
    </source>
</evidence>
<feature type="domain" description="CT398-like coiled coil hairpin" evidence="3">
    <location>
        <begin position="31"/>
        <end position="183"/>
    </location>
</feature>
<feature type="domain" description="C4-type zinc ribbon" evidence="2">
    <location>
        <begin position="200"/>
        <end position="229"/>
    </location>
</feature>